<dbReference type="PIRSF" id="PIRSF000349">
    <property type="entry name" value="SODismutase"/>
    <property type="match status" value="1"/>
</dbReference>
<comment type="catalytic activity">
    <reaction evidence="6">
        <text>2 superoxide + 2 H(+) = H2O2 + O2</text>
        <dbReference type="Rhea" id="RHEA:20696"/>
        <dbReference type="ChEBI" id="CHEBI:15378"/>
        <dbReference type="ChEBI" id="CHEBI:15379"/>
        <dbReference type="ChEBI" id="CHEBI:16240"/>
        <dbReference type="ChEBI" id="CHEBI:18421"/>
        <dbReference type="EC" id="1.15.1.1"/>
    </reaction>
</comment>
<dbReference type="Pfam" id="PF00081">
    <property type="entry name" value="Sod_Fe_N"/>
    <property type="match status" value="1"/>
</dbReference>
<comment type="function">
    <text evidence="6">Destroys radicals which are normally produced within the cells and which are toxic to biological systems.</text>
</comment>
<dbReference type="GO" id="GO:0004784">
    <property type="term" value="F:superoxide dismutase activity"/>
    <property type="evidence" value="ECO:0007669"/>
    <property type="project" value="UniProtKB-EC"/>
</dbReference>
<dbReference type="FunFam" id="1.10.287.990:FF:000001">
    <property type="entry name" value="Superoxide dismutase"/>
    <property type="match status" value="1"/>
</dbReference>
<dbReference type="InterPro" id="IPR019833">
    <property type="entry name" value="Mn/Fe_SOD_BS"/>
</dbReference>
<protein>
    <recommendedName>
        <fullName evidence="2 6">Superoxide dismutase</fullName>
        <ecNumber evidence="2 6">1.15.1.1</ecNumber>
    </recommendedName>
</protein>
<comment type="caution">
    <text evidence="9">The sequence shown here is derived from an EMBL/GenBank/DDBJ whole genome shotgun (WGS) entry which is preliminary data.</text>
</comment>
<proteinExistence type="inferred from homology"/>
<dbReference type="InterPro" id="IPR036324">
    <property type="entry name" value="Mn/Fe_SOD_N_sf"/>
</dbReference>
<dbReference type="PROSITE" id="PS00088">
    <property type="entry name" value="SOD_MN"/>
    <property type="match status" value="1"/>
</dbReference>
<dbReference type="SUPFAM" id="SSF46609">
    <property type="entry name" value="Fe,Mn superoxide dismutase (SOD), N-terminal domain"/>
    <property type="match status" value="1"/>
</dbReference>
<evidence type="ECO:0000313" key="10">
    <source>
        <dbReference type="Proteomes" id="UP000295788"/>
    </source>
</evidence>
<dbReference type="PANTHER" id="PTHR11404:SF6">
    <property type="entry name" value="SUPEROXIDE DISMUTASE [MN], MITOCHONDRIAL"/>
    <property type="match status" value="1"/>
</dbReference>
<evidence type="ECO:0000256" key="1">
    <source>
        <dbReference type="ARBA" id="ARBA00008714"/>
    </source>
</evidence>
<dbReference type="InterPro" id="IPR036314">
    <property type="entry name" value="SOD_C_sf"/>
</dbReference>
<dbReference type="EMBL" id="SMAB01000008">
    <property type="protein sequence ID" value="TCS82577.1"/>
    <property type="molecule type" value="Genomic_DNA"/>
</dbReference>
<dbReference type="InterPro" id="IPR019831">
    <property type="entry name" value="Mn/Fe_SOD_N"/>
</dbReference>
<dbReference type="OrthoDB" id="9803125at2"/>
<feature type="binding site" evidence="5">
    <location>
        <position position="160"/>
    </location>
    <ligand>
        <name>Mn(2+)</name>
        <dbReference type="ChEBI" id="CHEBI:29035"/>
    </ligand>
</feature>
<evidence type="ECO:0000256" key="4">
    <source>
        <dbReference type="ARBA" id="ARBA00023002"/>
    </source>
</evidence>
<dbReference type="Proteomes" id="UP000295788">
    <property type="component" value="Unassembled WGS sequence"/>
</dbReference>
<dbReference type="GO" id="GO:0046872">
    <property type="term" value="F:metal ion binding"/>
    <property type="evidence" value="ECO:0007669"/>
    <property type="project" value="UniProtKB-KW"/>
</dbReference>
<dbReference type="EC" id="1.15.1.1" evidence="2 6"/>
<keyword evidence="4 6" id="KW-0560">Oxidoreductase</keyword>
<dbReference type="Pfam" id="PF02777">
    <property type="entry name" value="Sod_Fe_C"/>
    <property type="match status" value="1"/>
</dbReference>
<feature type="domain" description="Manganese/iron superoxide dismutase C-terminal" evidence="8">
    <location>
        <begin position="91"/>
        <end position="193"/>
    </location>
</feature>
<dbReference type="Gene3D" id="3.55.40.20">
    <property type="entry name" value="Iron/manganese superoxide dismutase, C-terminal domain"/>
    <property type="match status" value="1"/>
</dbReference>
<dbReference type="InterPro" id="IPR019832">
    <property type="entry name" value="Mn/Fe_SOD_C"/>
</dbReference>
<keyword evidence="3 5" id="KW-0479">Metal-binding</keyword>
<dbReference type="AlphaFoldDB" id="A0A4R3KGU4"/>
<feature type="binding site" evidence="5">
    <location>
        <position position="28"/>
    </location>
    <ligand>
        <name>Mn(2+)</name>
        <dbReference type="ChEBI" id="CHEBI:29035"/>
    </ligand>
</feature>
<evidence type="ECO:0000256" key="5">
    <source>
        <dbReference type="PIRSR" id="PIRSR000349-1"/>
    </source>
</evidence>
<dbReference type="InterPro" id="IPR050265">
    <property type="entry name" value="Fe/Mn_Superoxide_Dismutase"/>
</dbReference>
<dbReference type="PRINTS" id="PR01703">
    <property type="entry name" value="MNSODISMTASE"/>
</dbReference>
<evidence type="ECO:0000313" key="9">
    <source>
        <dbReference type="EMBL" id="TCS82577.1"/>
    </source>
</evidence>
<keyword evidence="10" id="KW-1185">Reference proteome</keyword>
<evidence type="ECO:0000256" key="3">
    <source>
        <dbReference type="ARBA" id="ARBA00022723"/>
    </source>
</evidence>
<organism evidence="9 10">
    <name type="scientific">Tepidibacillus fermentans</name>
    <dbReference type="NCBI Taxonomy" id="1281767"/>
    <lineage>
        <taxon>Bacteria</taxon>
        <taxon>Bacillati</taxon>
        <taxon>Bacillota</taxon>
        <taxon>Bacilli</taxon>
        <taxon>Bacillales</taxon>
        <taxon>Bacillaceae</taxon>
        <taxon>Tepidibacillus</taxon>
    </lineage>
</organism>
<evidence type="ECO:0000259" key="7">
    <source>
        <dbReference type="Pfam" id="PF00081"/>
    </source>
</evidence>
<feature type="domain" description="Manganese/iron superoxide dismutase N-terminal" evidence="7">
    <location>
        <begin position="3"/>
        <end position="83"/>
    </location>
</feature>
<evidence type="ECO:0000259" key="8">
    <source>
        <dbReference type="Pfam" id="PF02777"/>
    </source>
</evidence>
<dbReference type="RefSeq" id="WP_132768661.1">
    <property type="nucleotide sequence ID" value="NZ_SMAB01000008.1"/>
</dbReference>
<name>A0A4R3KGU4_9BACI</name>
<evidence type="ECO:0000256" key="6">
    <source>
        <dbReference type="RuleBase" id="RU000414"/>
    </source>
</evidence>
<dbReference type="PANTHER" id="PTHR11404">
    <property type="entry name" value="SUPEROXIDE DISMUTASE 2"/>
    <property type="match status" value="1"/>
</dbReference>
<sequence length="200" mass="23077">MKKFELPPLPYDYNALEPHYDEQTVRLHHDIHHKGYVDGLNKAMEKLEEARQTGDFALIKHWEREAAFHGSGHYLHSIFWTNLTPNGGGEPTGAIAEQIQKDFGSFEAFKKQMSAATVAVEGSGWGILGWDRTAEQLVVLQAEKHQDLTIWGVVPVLVMDVWEHAYYLKYQNKRAAFVDALWNIINWDDVNRRFEEAKKK</sequence>
<feature type="binding site" evidence="5">
    <location>
        <position position="76"/>
    </location>
    <ligand>
        <name>Mn(2+)</name>
        <dbReference type="ChEBI" id="CHEBI:29035"/>
    </ligand>
</feature>
<gene>
    <name evidence="9" type="ORF">EDD72_10867</name>
</gene>
<dbReference type="SUPFAM" id="SSF54719">
    <property type="entry name" value="Fe,Mn superoxide dismutase (SOD), C-terminal domain"/>
    <property type="match status" value="1"/>
</dbReference>
<dbReference type="InterPro" id="IPR001189">
    <property type="entry name" value="Mn/Fe_SOD"/>
</dbReference>
<feature type="binding site" evidence="5">
    <location>
        <position position="164"/>
    </location>
    <ligand>
        <name>Mn(2+)</name>
        <dbReference type="ChEBI" id="CHEBI:29035"/>
    </ligand>
</feature>
<accession>A0A4R3KGU4</accession>
<comment type="similarity">
    <text evidence="1 6">Belongs to the iron/manganese superoxide dismutase family.</text>
</comment>
<evidence type="ECO:0000256" key="2">
    <source>
        <dbReference type="ARBA" id="ARBA00012682"/>
    </source>
</evidence>
<reference evidence="9 10" key="1">
    <citation type="submission" date="2019-03" db="EMBL/GenBank/DDBJ databases">
        <title>Genomic Encyclopedia of Type Strains, Phase IV (KMG-IV): sequencing the most valuable type-strain genomes for metagenomic binning, comparative biology and taxonomic classification.</title>
        <authorList>
            <person name="Goeker M."/>
        </authorList>
    </citation>
    <scope>NUCLEOTIDE SEQUENCE [LARGE SCALE GENOMIC DNA]</scope>
    <source>
        <strain evidence="9 10">DSM 23802</strain>
    </source>
</reference>
<dbReference type="FunFam" id="3.55.40.20:FF:000004">
    <property type="entry name" value="Superoxide dismutase [Fe]"/>
    <property type="match status" value="1"/>
</dbReference>
<dbReference type="Gene3D" id="1.10.287.990">
    <property type="entry name" value="Fe,Mn superoxide dismutase (SOD) domain"/>
    <property type="match status" value="1"/>
</dbReference>